<keyword evidence="1" id="KW-1133">Transmembrane helix</keyword>
<dbReference type="PANTHER" id="PTHR35867">
    <property type="entry name" value="PROTEIN RSEC"/>
    <property type="match status" value="1"/>
</dbReference>
<dbReference type="Pfam" id="PF04246">
    <property type="entry name" value="RseC_MucC"/>
    <property type="match status" value="1"/>
</dbReference>
<keyword evidence="1" id="KW-0472">Membrane</keyword>
<protein>
    <submittedName>
        <fullName evidence="2">Fis family transcriptional regulator</fullName>
    </submittedName>
</protein>
<organism evidence="2">
    <name type="scientific">Fervidobacterium thailandense</name>
    <dbReference type="NCBI Taxonomy" id="1008305"/>
    <lineage>
        <taxon>Bacteria</taxon>
        <taxon>Thermotogati</taxon>
        <taxon>Thermotogota</taxon>
        <taxon>Thermotogae</taxon>
        <taxon>Thermotogales</taxon>
        <taxon>Fervidobacteriaceae</taxon>
        <taxon>Fervidobacterium</taxon>
    </lineage>
</organism>
<dbReference type="PANTHER" id="PTHR35867:SF1">
    <property type="entry name" value="PROTEIN RSEC"/>
    <property type="match status" value="1"/>
</dbReference>
<evidence type="ECO:0000256" key="1">
    <source>
        <dbReference type="SAM" id="Phobius"/>
    </source>
</evidence>
<name>A0A7C4W468_9BACT</name>
<reference evidence="2" key="1">
    <citation type="journal article" date="2020" name="mSystems">
        <title>Genome- and Community-Level Interaction Insights into Carbon Utilization and Element Cycling Functions of Hydrothermarchaeota in Hydrothermal Sediment.</title>
        <authorList>
            <person name="Zhou Z."/>
            <person name="Liu Y."/>
            <person name="Xu W."/>
            <person name="Pan J."/>
            <person name="Luo Z.H."/>
            <person name="Li M."/>
        </authorList>
    </citation>
    <scope>NUCLEOTIDE SEQUENCE [LARGE SCALE GENOMIC DNA]</scope>
    <source>
        <strain evidence="2">SpSt-609</strain>
    </source>
</reference>
<dbReference type="InterPro" id="IPR007359">
    <property type="entry name" value="SigmaE_reg_RseC_MucC"/>
</dbReference>
<proteinExistence type="predicted"/>
<comment type="caution">
    <text evidence="2">The sequence shown here is derived from an EMBL/GenBank/DDBJ whole genome shotgun (WGS) entry which is preliminary data.</text>
</comment>
<feature type="transmembrane region" description="Helical" evidence="1">
    <location>
        <begin position="96"/>
        <end position="116"/>
    </location>
</feature>
<gene>
    <name evidence="2" type="ORF">ENT77_06200</name>
</gene>
<feature type="transmembrane region" description="Helical" evidence="1">
    <location>
        <begin position="122"/>
        <end position="141"/>
    </location>
</feature>
<sequence>MVGNLTILFLCWLNDSVAGLKKMREIMTVAKIDENYVYLKPTFNESTCGTCAISGSCSLKTTKGELKIRKSAVEVSLVPGDSVLVDLRYNQAMISFIVYGLPLCGFVMGILLGYMLGFSDPISLLLGVGGLVIGFLETKVIDKRYEIKIIEKLPHAVHYNTNLP</sequence>
<keyword evidence="1" id="KW-0812">Transmembrane</keyword>
<evidence type="ECO:0000313" key="2">
    <source>
        <dbReference type="EMBL" id="HGU40772.1"/>
    </source>
</evidence>
<accession>A0A7C4W468</accession>
<dbReference type="EMBL" id="DSZY01000029">
    <property type="protein sequence ID" value="HGU40772.1"/>
    <property type="molecule type" value="Genomic_DNA"/>
</dbReference>
<dbReference type="AlphaFoldDB" id="A0A7C4W468"/>